<evidence type="ECO:0000256" key="1">
    <source>
        <dbReference type="ARBA" id="ARBA00022723"/>
    </source>
</evidence>
<feature type="compositionally biased region" description="Low complexity" evidence="4">
    <location>
        <begin position="146"/>
        <end position="166"/>
    </location>
</feature>
<organism evidence="6 7">
    <name type="scientific">Penicilliopsis zonata CBS 506.65</name>
    <dbReference type="NCBI Taxonomy" id="1073090"/>
    <lineage>
        <taxon>Eukaryota</taxon>
        <taxon>Fungi</taxon>
        <taxon>Dikarya</taxon>
        <taxon>Ascomycota</taxon>
        <taxon>Pezizomycotina</taxon>
        <taxon>Eurotiomycetes</taxon>
        <taxon>Eurotiomycetidae</taxon>
        <taxon>Eurotiales</taxon>
        <taxon>Aspergillaceae</taxon>
        <taxon>Penicilliopsis</taxon>
    </lineage>
</organism>
<evidence type="ECO:0000256" key="4">
    <source>
        <dbReference type="SAM" id="MobiDB-lite"/>
    </source>
</evidence>
<evidence type="ECO:0000259" key="5">
    <source>
        <dbReference type="SMART" id="SM00249"/>
    </source>
</evidence>
<dbReference type="EMBL" id="KV878340">
    <property type="protein sequence ID" value="OJJ47576.1"/>
    <property type="molecule type" value="Genomic_DNA"/>
</dbReference>
<keyword evidence="7" id="KW-1185">Reference proteome</keyword>
<dbReference type="InterPro" id="IPR019787">
    <property type="entry name" value="Znf_PHD-finger"/>
</dbReference>
<dbReference type="Pfam" id="PF00628">
    <property type="entry name" value="PHD"/>
    <property type="match status" value="1"/>
</dbReference>
<dbReference type="SUPFAM" id="SSF57903">
    <property type="entry name" value="FYVE/PHD zinc finger"/>
    <property type="match status" value="1"/>
</dbReference>
<evidence type="ECO:0000256" key="3">
    <source>
        <dbReference type="ARBA" id="ARBA00022833"/>
    </source>
</evidence>
<dbReference type="AlphaFoldDB" id="A0A1L9SKF7"/>
<dbReference type="GO" id="GO:0008270">
    <property type="term" value="F:zinc ion binding"/>
    <property type="evidence" value="ECO:0007669"/>
    <property type="project" value="UniProtKB-KW"/>
</dbReference>
<keyword evidence="1" id="KW-0479">Metal-binding</keyword>
<keyword evidence="2" id="KW-0863">Zinc-finger</keyword>
<dbReference type="Gene3D" id="3.30.40.10">
    <property type="entry name" value="Zinc/RING finger domain, C3HC4 (zinc finger)"/>
    <property type="match status" value="1"/>
</dbReference>
<accession>A0A1L9SKF7</accession>
<dbReference type="InterPro" id="IPR011011">
    <property type="entry name" value="Znf_FYVE_PHD"/>
</dbReference>
<dbReference type="SMART" id="SM00249">
    <property type="entry name" value="PHD"/>
    <property type="match status" value="1"/>
</dbReference>
<proteinExistence type="predicted"/>
<sequence length="261" mass="28921">MIVFCDGCNRAWHQLCHDPHIANEVIWLKEKEWFCKECKPAPQPNPLPAVVNTVPQQLVKLRIPSNGSLQATPRVDVDATNFTMAERRGYLSSLSHASLVELLVNISEEHPSLTIFPSNLKELQLSKFVFQQSITKPTAITTLAASTPTNTSVSASSTNNVPSNNTGSNQPSSEQLPEIFSASQPKRKRQRYDSDEDSEYEEYQDHRLYPRAGNGFRLSLNVGDLDMLAEDPVCPTFSHSLHGPAQARAVARQVAPVWTAG</sequence>
<evidence type="ECO:0000313" key="6">
    <source>
        <dbReference type="EMBL" id="OJJ47576.1"/>
    </source>
</evidence>
<evidence type="ECO:0000313" key="7">
    <source>
        <dbReference type="Proteomes" id="UP000184188"/>
    </source>
</evidence>
<reference evidence="7" key="1">
    <citation type="journal article" date="2017" name="Genome Biol.">
        <title>Comparative genomics reveals high biological diversity and specific adaptations in the industrially and medically important fungal genus Aspergillus.</title>
        <authorList>
            <person name="de Vries R.P."/>
            <person name="Riley R."/>
            <person name="Wiebenga A."/>
            <person name="Aguilar-Osorio G."/>
            <person name="Amillis S."/>
            <person name="Uchima C.A."/>
            <person name="Anderluh G."/>
            <person name="Asadollahi M."/>
            <person name="Askin M."/>
            <person name="Barry K."/>
            <person name="Battaglia E."/>
            <person name="Bayram O."/>
            <person name="Benocci T."/>
            <person name="Braus-Stromeyer S.A."/>
            <person name="Caldana C."/>
            <person name="Canovas D."/>
            <person name="Cerqueira G.C."/>
            <person name="Chen F."/>
            <person name="Chen W."/>
            <person name="Choi C."/>
            <person name="Clum A."/>
            <person name="Dos Santos R.A."/>
            <person name="Damasio A.R."/>
            <person name="Diallinas G."/>
            <person name="Emri T."/>
            <person name="Fekete E."/>
            <person name="Flipphi M."/>
            <person name="Freyberg S."/>
            <person name="Gallo A."/>
            <person name="Gournas C."/>
            <person name="Habgood R."/>
            <person name="Hainaut M."/>
            <person name="Harispe M.L."/>
            <person name="Henrissat B."/>
            <person name="Hilden K.S."/>
            <person name="Hope R."/>
            <person name="Hossain A."/>
            <person name="Karabika E."/>
            <person name="Karaffa L."/>
            <person name="Karanyi Z."/>
            <person name="Krasevec N."/>
            <person name="Kuo A."/>
            <person name="Kusch H."/>
            <person name="LaButti K."/>
            <person name="Lagendijk E.L."/>
            <person name="Lapidus A."/>
            <person name="Levasseur A."/>
            <person name="Lindquist E."/>
            <person name="Lipzen A."/>
            <person name="Logrieco A.F."/>
            <person name="MacCabe A."/>
            <person name="Maekelae M.R."/>
            <person name="Malavazi I."/>
            <person name="Melin P."/>
            <person name="Meyer V."/>
            <person name="Mielnichuk N."/>
            <person name="Miskei M."/>
            <person name="Molnar A.P."/>
            <person name="Mule G."/>
            <person name="Ngan C.Y."/>
            <person name="Orejas M."/>
            <person name="Orosz E."/>
            <person name="Ouedraogo J.P."/>
            <person name="Overkamp K.M."/>
            <person name="Park H.-S."/>
            <person name="Perrone G."/>
            <person name="Piumi F."/>
            <person name="Punt P.J."/>
            <person name="Ram A.F."/>
            <person name="Ramon A."/>
            <person name="Rauscher S."/>
            <person name="Record E."/>
            <person name="Riano-Pachon D.M."/>
            <person name="Robert V."/>
            <person name="Roehrig J."/>
            <person name="Ruller R."/>
            <person name="Salamov A."/>
            <person name="Salih N.S."/>
            <person name="Samson R.A."/>
            <person name="Sandor E."/>
            <person name="Sanguinetti M."/>
            <person name="Schuetze T."/>
            <person name="Sepcic K."/>
            <person name="Shelest E."/>
            <person name="Sherlock G."/>
            <person name="Sophianopoulou V."/>
            <person name="Squina F.M."/>
            <person name="Sun H."/>
            <person name="Susca A."/>
            <person name="Todd R.B."/>
            <person name="Tsang A."/>
            <person name="Unkles S.E."/>
            <person name="van de Wiele N."/>
            <person name="van Rossen-Uffink D."/>
            <person name="Oliveira J.V."/>
            <person name="Vesth T.C."/>
            <person name="Visser J."/>
            <person name="Yu J.-H."/>
            <person name="Zhou M."/>
            <person name="Andersen M.R."/>
            <person name="Archer D.B."/>
            <person name="Baker S.E."/>
            <person name="Benoit I."/>
            <person name="Brakhage A.A."/>
            <person name="Braus G.H."/>
            <person name="Fischer R."/>
            <person name="Frisvad J.C."/>
            <person name="Goldman G.H."/>
            <person name="Houbraken J."/>
            <person name="Oakley B."/>
            <person name="Pocsi I."/>
            <person name="Scazzocchio C."/>
            <person name="Seiboth B."/>
            <person name="vanKuyk P.A."/>
            <person name="Wortman J."/>
            <person name="Dyer P.S."/>
            <person name="Grigoriev I.V."/>
        </authorList>
    </citation>
    <scope>NUCLEOTIDE SEQUENCE [LARGE SCALE GENOMIC DNA]</scope>
    <source>
        <strain evidence="7">CBS 506.65</strain>
    </source>
</reference>
<gene>
    <name evidence="6" type="ORF">ASPZODRAFT_15027</name>
</gene>
<protein>
    <recommendedName>
        <fullName evidence="5">Zinc finger PHD-type domain-containing protein</fullName>
    </recommendedName>
</protein>
<dbReference type="InterPro" id="IPR013083">
    <property type="entry name" value="Znf_RING/FYVE/PHD"/>
</dbReference>
<feature type="domain" description="Zinc finger PHD-type" evidence="5">
    <location>
        <begin position="2"/>
        <end position="39"/>
    </location>
</feature>
<dbReference type="Proteomes" id="UP000184188">
    <property type="component" value="Unassembled WGS sequence"/>
</dbReference>
<evidence type="ECO:0000256" key="2">
    <source>
        <dbReference type="ARBA" id="ARBA00022771"/>
    </source>
</evidence>
<dbReference type="GeneID" id="34612068"/>
<dbReference type="RefSeq" id="XP_022582086.1">
    <property type="nucleotide sequence ID" value="XM_022725603.1"/>
</dbReference>
<name>A0A1L9SKF7_9EURO</name>
<dbReference type="STRING" id="1073090.A0A1L9SKF7"/>
<dbReference type="VEuPathDB" id="FungiDB:ASPZODRAFT_15027"/>
<keyword evidence="3" id="KW-0862">Zinc</keyword>
<dbReference type="OrthoDB" id="5863171at2759"/>
<dbReference type="InterPro" id="IPR001965">
    <property type="entry name" value="Znf_PHD"/>
</dbReference>
<feature type="region of interest" description="Disordered" evidence="4">
    <location>
        <begin position="146"/>
        <end position="205"/>
    </location>
</feature>